<accession>A0A369I5Q0</accession>
<gene>
    <name evidence="6" type="ORF">DVG78_16820</name>
</gene>
<proteinExistence type="predicted"/>
<dbReference type="Proteomes" id="UP000253141">
    <property type="component" value="Unassembled WGS sequence"/>
</dbReference>
<organism evidence="6 7">
    <name type="scientific">Runella aurantiaca</name>
    <dbReference type="NCBI Taxonomy" id="2282308"/>
    <lineage>
        <taxon>Bacteria</taxon>
        <taxon>Pseudomonadati</taxon>
        <taxon>Bacteroidota</taxon>
        <taxon>Cytophagia</taxon>
        <taxon>Cytophagales</taxon>
        <taxon>Spirosomataceae</taxon>
        <taxon>Runella</taxon>
    </lineage>
</organism>
<dbReference type="GO" id="GO:0004540">
    <property type="term" value="F:RNA nuclease activity"/>
    <property type="evidence" value="ECO:0007669"/>
    <property type="project" value="InterPro"/>
</dbReference>
<dbReference type="GO" id="GO:0000166">
    <property type="term" value="F:nucleotide binding"/>
    <property type="evidence" value="ECO:0007669"/>
    <property type="project" value="UniProtKB-KW"/>
</dbReference>
<keyword evidence="1" id="KW-0597">Phosphoprotein</keyword>
<evidence type="ECO:0000256" key="1">
    <source>
        <dbReference type="ARBA" id="ARBA00022553"/>
    </source>
</evidence>
<keyword evidence="7" id="KW-1185">Reference proteome</keyword>
<evidence type="ECO:0000313" key="6">
    <source>
        <dbReference type="EMBL" id="RDB04908.1"/>
    </source>
</evidence>
<keyword evidence="4" id="KW-0547">Nucleotide-binding</keyword>
<dbReference type="PANTHER" id="PTHR34139:SF1">
    <property type="entry name" value="RNASE MJ1380-RELATED"/>
    <property type="match status" value="1"/>
</dbReference>
<comment type="caution">
    <text evidence="6">The sequence shown here is derived from an EMBL/GenBank/DDBJ whole genome shotgun (WGS) entry which is preliminary data.</text>
</comment>
<dbReference type="EMBL" id="QPIW01000013">
    <property type="protein sequence ID" value="RDB04908.1"/>
    <property type="molecule type" value="Genomic_DNA"/>
</dbReference>
<dbReference type="GO" id="GO:0110001">
    <property type="term" value="C:toxin-antitoxin complex"/>
    <property type="evidence" value="ECO:0007669"/>
    <property type="project" value="InterPro"/>
</dbReference>
<keyword evidence="5" id="KW-0378">Hydrolase</keyword>
<dbReference type="AlphaFoldDB" id="A0A369I5Q0"/>
<name>A0A369I5Q0_9BACT</name>
<evidence type="ECO:0000256" key="2">
    <source>
        <dbReference type="ARBA" id="ARBA00022649"/>
    </source>
</evidence>
<protein>
    <submittedName>
        <fullName evidence="6">DUF86 domain-containing protein</fullName>
    </submittedName>
</protein>
<keyword evidence="2" id="KW-1277">Toxin-antitoxin system</keyword>
<evidence type="ECO:0000256" key="3">
    <source>
        <dbReference type="ARBA" id="ARBA00022722"/>
    </source>
</evidence>
<dbReference type="PANTHER" id="PTHR34139">
    <property type="entry name" value="UPF0331 PROTEIN MJ0127"/>
    <property type="match status" value="1"/>
</dbReference>
<keyword evidence="3" id="KW-0540">Nuclease</keyword>
<dbReference type="GO" id="GO:0016787">
    <property type="term" value="F:hydrolase activity"/>
    <property type="evidence" value="ECO:0007669"/>
    <property type="project" value="UniProtKB-KW"/>
</dbReference>
<dbReference type="OrthoDB" id="955324at2"/>
<reference evidence="6 7" key="1">
    <citation type="submission" date="2018-07" db="EMBL/GenBank/DDBJ databases">
        <title>Genome analysis of Runella aurantiaca.</title>
        <authorList>
            <person name="Yang X."/>
        </authorList>
    </citation>
    <scope>NUCLEOTIDE SEQUENCE [LARGE SCALE GENOMIC DNA]</scope>
    <source>
        <strain evidence="6 7">YX9</strain>
    </source>
</reference>
<evidence type="ECO:0000256" key="5">
    <source>
        <dbReference type="ARBA" id="ARBA00022801"/>
    </source>
</evidence>
<dbReference type="InterPro" id="IPR051813">
    <property type="entry name" value="HepT_RNase_toxin"/>
</dbReference>
<sequence length="111" mass="12841">MDNIAKKYLFDIRVCIDNIEKYIGTPQVYENYAGNDMLQDAVERNLEIIGEAVNNLLKIHPTIPISNARRIVDTRNKIIHGYDTIEPVNIWAIVINYLPVLKVEIQYLLDN</sequence>
<dbReference type="InterPro" id="IPR008201">
    <property type="entry name" value="HepT-like"/>
</dbReference>
<evidence type="ECO:0000256" key="4">
    <source>
        <dbReference type="ARBA" id="ARBA00022741"/>
    </source>
</evidence>
<dbReference type="RefSeq" id="WP_114462209.1">
    <property type="nucleotide sequence ID" value="NZ_QPIW01000013.1"/>
</dbReference>
<dbReference type="Pfam" id="PF01934">
    <property type="entry name" value="HepT-like"/>
    <property type="match status" value="1"/>
</dbReference>
<evidence type="ECO:0000313" key="7">
    <source>
        <dbReference type="Proteomes" id="UP000253141"/>
    </source>
</evidence>